<feature type="compositionally biased region" description="Low complexity" evidence="6">
    <location>
        <begin position="19"/>
        <end position="29"/>
    </location>
</feature>
<dbReference type="SUPFAM" id="SSF103473">
    <property type="entry name" value="MFS general substrate transporter"/>
    <property type="match status" value="1"/>
</dbReference>
<feature type="transmembrane region" description="Helical" evidence="7">
    <location>
        <begin position="470"/>
        <end position="493"/>
    </location>
</feature>
<dbReference type="Gene3D" id="1.20.1250.20">
    <property type="entry name" value="MFS general substrate transporter like domains"/>
    <property type="match status" value="1"/>
</dbReference>
<gene>
    <name evidence="9" type="ORF">PV08_06383</name>
</gene>
<sequence length="621" mass="66521">MTTDTTTTTTDNVLSSSAQQQQQQQQQQQKVASFDEKTGGLSDEKHLEDVGENADQGNLTYDDVDEEPELHARTYIALLAMFLLNLVQVFALQGPPAVLSIIGKSLNNPDAETWVPNSLSLVQAVLGPVISAASDTFQARKFILVGSSIISFVGAAIAPGSNDIYRLIAAQTLIGVGFASVPLAYAVPSEILPRKWRPMAQAWMNIAAAVGAISGPLIIGAFAKGSEFGWRKFYWIQMGLWGLTAICIFVGYRPPKRHTRLDHLSIWKKLTHLDLPGIALLTIGLSLFLTGLNLGGGLYTWTNSRTLVTLVLGIVILIAFGLYEWKGTRTGVLHHDLFKGGKNKGRTFAICVGLIFVEGILLFSYIVFFPVMSSSLFESDPFLIVARSQPYWVAGLLSTLVWGYSSTRFRTIREPLFVGFLLFTGGIVGLCTIEPGDDFNQLAFAALAGFGFGAPLILVITGVQLSTPHSLIATATAVTTSSRAVAATVFTAIYSASLNTRLDTKLPNDVGKAALKAGLPATSLAAFIGALAGGDKAALAKIPGVNPAIIAAGVAGLKQAFADSLRVVYIIAAPFGALACILCLFLGDMRKTMNYAVDAPVEDLHAKHHHHRDDTQEQQNA</sequence>
<name>A0A0D1ZU63_9EURO</name>
<dbReference type="InterPro" id="IPR020846">
    <property type="entry name" value="MFS_dom"/>
</dbReference>
<keyword evidence="10" id="KW-1185">Reference proteome</keyword>
<dbReference type="Proteomes" id="UP000053328">
    <property type="component" value="Unassembled WGS sequence"/>
</dbReference>
<feature type="transmembrane region" description="Helical" evidence="7">
    <location>
        <begin position="442"/>
        <end position="463"/>
    </location>
</feature>
<evidence type="ECO:0000256" key="6">
    <source>
        <dbReference type="SAM" id="MobiDB-lite"/>
    </source>
</evidence>
<dbReference type="VEuPathDB" id="FungiDB:PV08_06383"/>
<evidence type="ECO:0000313" key="9">
    <source>
        <dbReference type="EMBL" id="KIW16332.1"/>
    </source>
</evidence>
<keyword evidence="5 7" id="KW-0472">Membrane</keyword>
<dbReference type="InterPro" id="IPR053791">
    <property type="entry name" value="MFS_Tri12-like"/>
</dbReference>
<feature type="transmembrane region" description="Helical" evidence="7">
    <location>
        <begin position="199"/>
        <end position="222"/>
    </location>
</feature>
<dbReference type="HOGENOM" id="CLU_000960_25_1_1"/>
<feature type="domain" description="Major facilitator superfamily (MFS) profile" evidence="8">
    <location>
        <begin position="74"/>
        <end position="591"/>
    </location>
</feature>
<dbReference type="EMBL" id="KN847495">
    <property type="protein sequence ID" value="KIW16332.1"/>
    <property type="molecule type" value="Genomic_DNA"/>
</dbReference>
<proteinExistence type="predicted"/>
<keyword evidence="2" id="KW-0813">Transport</keyword>
<evidence type="ECO:0000256" key="2">
    <source>
        <dbReference type="ARBA" id="ARBA00022448"/>
    </source>
</evidence>
<evidence type="ECO:0000256" key="5">
    <source>
        <dbReference type="ARBA" id="ARBA00023136"/>
    </source>
</evidence>
<evidence type="ECO:0000256" key="7">
    <source>
        <dbReference type="SAM" id="Phobius"/>
    </source>
</evidence>
<keyword evidence="4 7" id="KW-1133">Transmembrane helix</keyword>
<dbReference type="OrthoDB" id="2587356at2759"/>
<dbReference type="GO" id="GO:0022857">
    <property type="term" value="F:transmembrane transporter activity"/>
    <property type="evidence" value="ECO:0007669"/>
    <property type="project" value="InterPro"/>
</dbReference>
<evidence type="ECO:0000259" key="8">
    <source>
        <dbReference type="PROSITE" id="PS50850"/>
    </source>
</evidence>
<dbReference type="GO" id="GO:0005886">
    <property type="term" value="C:plasma membrane"/>
    <property type="evidence" value="ECO:0007669"/>
    <property type="project" value="TreeGrafter"/>
</dbReference>
<evidence type="ECO:0000256" key="1">
    <source>
        <dbReference type="ARBA" id="ARBA00004141"/>
    </source>
</evidence>
<evidence type="ECO:0000313" key="10">
    <source>
        <dbReference type="Proteomes" id="UP000053328"/>
    </source>
</evidence>
<accession>A0A0D1ZU63</accession>
<dbReference type="Pfam" id="PF06609">
    <property type="entry name" value="TRI12"/>
    <property type="match status" value="1"/>
</dbReference>
<dbReference type="PANTHER" id="PTHR23501:SF195">
    <property type="entry name" value="PEP5"/>
    <property type="match status" value="1"/>
</dbReference>
<dbReference type="InterPro" id="IPR036259">
    <property type="entry name" value="MFS_trans_sf"/>
</dbReference>
<feature type="compositionally biased region" description="Basic and acidic residues" evidence="6">
    <location>
        <begin position="33"/>
        <end position="49"/>
    </location>
</feature>
<feature type="transmembrane region" description="Helical" evidence="7">
    <location>
        <begin position="142"/>
        <end position="158"/>
    </location>
</feature>
<comment type="subcellular location">
    <subcellularLocation>
        <location evidence="1">Membrane</location>
        <topology evidence="1">Multi-pass membrane protein</topology>
    </subcellularLocation>
</comment>
<evidence type="ECO:0000256" key="3">
    <source>
        <dbReference type="ARBA" id="ARBA00022692"/>
    </source>
</evidence>
<protein>
    <recommendedName>
        <fullName evidence="8">Major facilitator superfamily (MFS) profile domain-containing protein</fullName>
    </recommendedName>
</protein>
<keyword evidence="3 7" id="KW-0812">Transmembrane</keyword>
<feature type="transmembrane region" description="Helical" evidence="7">
    <location>
        <begin position="164"/>
        <end position="187"/>
    </location>
</feature>
<dbReference type="AlphaFoldDB" id="A0A0D1ZU63"/>
<dbReference type="PANTHER" id="PTHR23501">
    <property type="entry name" value="MAJOR FACILITATOR SUPERFAMILY"/>
    <property type="match status" value="1"/>
</dbReference>
<dbReference type="InterPro" id="IPR010573">
    <property type="entry name" value="MFS_Str1/Tri12-like"/>
</dbReference>
<feature type="compositionally biased region" description="Low complexity" evidence="6">
    <location>
        <begin position="1"/>
        <end position="11"/>
    </location>
</feature>
<evidence type="ECO:0000256" key="4">
    <source>
        <dbReference type="ARBA" id="ARBA00022989"/>
    </source>
</evidence>
<dbReference type="GeneID" id="27333466"/>
<feature type="transmembrane region" description="Helical" evidence="7">
    <location>
        <begin position="234"/>
        <end position="252"/>
    </location>
</feature>
<reference evidence="9 10" key="1">
    <citation type="submission" date="2015-01" db="EMBL/GenBank/DDBJ databases">
        <title>The Genome Sequence of Exophiala spinifera CBS89968.</title>
        <authorList>
            <consortium name="The Broad Institute Genomics Platform"/>
            <person name="Cuomo C."/>
            <person name="de Hoog S."/>
            <person name="Gorbushina A."/>
            <person name="Stielow B."/>
            <person name="Teixiera M."/>
            <person name="Abouelleil A."/>
            <person name="Chapman S.B."/>
            <person name="Priest M."/>
            <person name="Young S.K."/>
            <person name="Wortman J."/>
            <person name="Nusbaum C."/>
            <person name="Birren B."/>
        </authorList>
    </citation>
    <scope>NUCLEOTIDE SEQUENCE [LARGE SCALE GENOMIC DNA]</scope>
    <source>
        <strain evidence="9 10">CBS 89968</strain>
    </source>
</reference>
<dbReference type="CDD" id="cd06179">
    <property type="entry name" value="MFS_TRI12_like"/>
    <property type="match status" value="1"/>
</dbReference>
<feature type="transmembrane region" description="Helical" evidence="7">
    <location>
        <begin position="273"/>
        <end position="294"/>
    </location>
</feature>
<dbReference type="PROSITE" id="PS50850">
    <property type="entry name" value="MFS"/>
    <property type="match status" value="1"/>
</dbReference>
<feature type="transmembrane region" description="Helical" evidence="7">
    <location>
        <begin position="346"/>
        <end position="368"/>
    </location>
</feature>
<feature type="transmembrane region" description="Helical" evidence="7">
    <location>
        <begin position="567"/>
        <end position="586"/>
    </location>
</feature>
<feature type="transmembrane region" description="Helical" evidence="7">
    <location>
        <begin position="416"/>
        <end position="436"/>
    </location>
</feature>
<feature type="transmembrane region" description="Helical" evidence="7">
    <location>
        <begin position="306"/>
        <end position="325"/>
    </location>
</feature>
<dbReference type="RefSeq" id="XP_016236548.1">
    <property type="nucleotide sequence ID" value="XM_016380721.1"/>
</dbReference>
<feature type="transmembrane region" description="Helical" evidence="7">
    <location>
        <begin position="388"/>
        <end position="404"/>
    </location>
</feature>
<feature type="region of interest" description="Disordered" evidence="6">
    <location>
        <begin position="1"/>
        <end position="61"/>
    </location>
</feature>
<organism evidence="9 10">
    <name type="scientific">Exophiala spinifera</name>
    <dbReference type="NCBI Taxonomy" id="91928"/>
    <lineage>
        <taxon>Eukaryota</taxon>
        <taxon>Fungi</taxon>
        <taxon>Dikarya</taxon>
        <taxon>Ascomycota</taxon>
        <taxon>Pezizomycotina</taxon>
        <taxon>Eurotiomycetes</taxon>
        <taxon>Chaetothyriomycetidae</taxon>
        <taxon>Chaetothyriales</taxon>
        <taxon>Herpotrichiellaceae</taxon>
        <taxon>Exophiala</taxon>
    </lineage>
</organism>